<accession>A0A3E2NEY9</accession>
<comment type="caution">
    <text evidence="2">The sequence shown here is derived from an EMBL/GenBank/DDBJ whole genome shotgun (WGS) entry which is preliminary data.</text>
</comment>
<feature type="chain" id="PRO_5017654650" description="DUF4163 domain-containing protein" evidence="1">
    <location>
        <begin position="22"/>
        <end position="297"/>
    </location>
</feature>
<proteinExistence type="predicted"/>
<evidence type="ECO:0000313" key="2">
    <source>
        <dbReference type="EMBL" id="RFZ79589.1"/>
    </source>
</evidence>
<evidence type="ECO:0000313" key="3">
    <source>
        <dbReference type="Proteomes" id="UP000260680"/>
    </source>
</evidence>
<evidence type="ECO:0008006" key="4">
    <source>
        <dbReference type="Google" id="ProtNLM"/>
    </source>
</evidence>
<dbReference type="OrthoDB" id="9967712at2"/>
<reference evidence="2 3" key="1">
    <citation type="submission" date="2018-07" db="EMBL/GenBank/DDBJ databases">
        <title>New species, Clostridium PI-S10-A1B.</title>
        <authorList>
            <person name="Krishna G."/>
            <person name="Summeta K."/>
            <person name="Shikha S."/>
            <person name="Prabhu P.B."/>
            <person name="Suresh K."/>
        </authorList>
    </citation>
    <scope>NUCLEOTIDE SEQUENCE [LARGE SCALE GENOMIC DNA]</scope>
    <source>
        <strain evidence="2 3">PI-S10-A1B</strain>
    </source>
</reference>
<dbReference type="RefSeq" id="WP_117416353.1">
    <property type="nucleotide sequence ID" value="NZ_QOHO01000021.1"/>
</dbReference>
<feature type="signal peptide" evidence="1">
    <location>
        <begin position="1"/>
        <end position="21"/>
    </location>
</feature>
<sequence length="297" mass="33614">MMLSNALNKIGLILFLVMLTAAITGCSVTDNHPSTDKNSSVSLNNAAKALLPEQDTVSVEEGNTAPPVKQPGKEYTIEFRSSSYFSDSYWNNIFSFPVIQLYCVEEKEVTKKANKSIEKAMTSWISGKVVNPSAVYLSIYCHSERYLSFVNSFEYSANRTDYIDDYITIDMRTGKRVMLNDLIEVNEAFVKHIQERNIAKVPEYARGIMDTPEEYFRKELSGMDSADLLKELEECSFTQEQVIANGYDTVEETIGPLVFRSSFFVQNHTLNIILQGGKGYITLDINDIADFLKVDKW</sequence>
<organism evidence="2 3">
    <name type="scientific">Lacrimispora amygdalina</name>
    <dbReference type="NCBI Taxonomy" id="253257"/>
    <lineage>
        <taxon>Bacteria</taxon>
        <taxon>Bacillati</taxon>
        <taxon>Bacillota</taxon>
        <taxon>Clostridia</taxon>
        <taxon>Lachnospirales</taxon>
        <taxon>Lachnospiraceae</taxon>
        <taxon>Lacrimispora</taxon>
    </lineage>
</organism>
<dbReference type="Proteomes" id="UP000260680">
    <property type="component" value="Unassembled WGS sequence"/>
</dbReference>
<evidence type="ECO:0000256" key="1">
    <source>
        <dbReference type="SAM" id="SignalP"/>
    </source>
</evidence>
<name>A0A3E2NEY9_9FIRM</name>
<gene>
    <name evidence="2" type="ORF">DS742_07385</name>
</gene>
<protein>
    <recommendedName>
        <fullName evidence="4">DUF4163 domain-containing protein</fullName>
    </recommendedName>
</protein>
<dbReference type="EMBL" id="QOHO01000021">
    <property type="protein sequence ID" value="RFZ79589.1"/>
    <property type="molecule type" value="Genomic_DNA"/>
</dbReference>
<keyword evidence="1" id="KW-0732">Signal</keyword>
<dbReference type="AlphaFoldDB" id="A0A3E2NEY9"/>